<evidence type="ECO:0000256" key="8">
    <source>
        <dbReference type="SAM" id="Phobius"/>
    </source>
</evidence>
<dbReference type="Pfam" id="PF07690">
    <property type="entry name" value="MFS_1"/>
    <property type="match status" value="1"/>
</dbReference>
<dbReference type="PANTHER" id="PTHR23501">
    <property type="entry name" value="MAJOR FACILITATOR SUPERFAMILY"/>
    <property type="match status" value="1"/>
</dbReference>
<evidence type="ECO:0000259" key="9">
    <source>
        <dbReference type="PROSITE" id="PS50850"/>
    </source>
</evidence>
<evidence type="ECO:0000256" key="6">
    <source>
        <dbReference type="ARBA" id="ARBA00023136"/>
    </source>
</evidence>
<sequence length="588" mass="62436">MGNTTLDLAAASEPTETSSLLGDHEVHPTGGSGDVEGVAYDAHGNVSTESNSGDDSHHDNAVTDRNGIPATAAKMHLFLPAVGIGLYLAAVDQVLTTASYARIGSELNALNNISWVATSYFLTLTSFQPLYGKLCDIFGRKECLLFAYAFFAVGCLGCGLARNLVQLCVSRAISGIGGGGMTSIVAILVSDIVPLRDRGVWQGYMSLIFAAGMATGGPLGGLFADTIGWRWSFLAQTPLCCIAWIAVYFVVKVPGPPSDSLLNKVRRIDFLGALVLTLAIVAMLLGLDSGSNSGWLQIATVVPLCLAPALIAAFMFIEARIAKHPFAPYRIIFHSSLFKNYAANFCNTASQMSIFFFAPLYFQAVLDYNATSSGVFLVPGMATSVIATMVTGWIIKRTGRFYALNIVSHTTLVLGVILLAISLCIKSVLGEVTSIVLTMTGGACGTLFPPIPSHGNVDSQSWGHCRSATLLVALLANAAVEDTAVVVACSYLFRSLGASIGIGVSSALLQQTLRSQLATHLTDGNQASQIERRVRENLDYIKDLPLDVGIMVRESYQVATLVAITPAMIFALAALLTSIWVKEVKLNK</sequence>
<evidence type="ECO:0000256" key="5">
    <source>
        <dbReference type="ARBA" id="ARBA00022989"/>
    </source>
</evidence>
<feature type="transmembrane region" description="Helical" evidence="8">
    <location>
        <begin position="77"/>
        <end position="101"/>
    </location>
</feature>
<dbReference type="GO" id="GO:0046943">
    <property type="term" value="F:carboxylic acid transmembrane transporter activity"/>
    <property type="evidence" value="ECO:0007669"/>
    <property type="project" value="UniProtKB-ARBA"/>
</dbReference>
<comment type="caution">
    <text evidence="10">The sequence shown here is derived from an EMBL/GenBank/DDBJ whole genome shotgun (WGS) entry which is preliminary data.</text>
</comment>
<feature type="transmembrane region" description="Helical" evidence="8">
    <location>
        <begin position="402"/>
        <end position="429"/>
    </location>
</feature>
<dbReference type="PANTHER" id="PTHR23501:SF84">
    <property type="entry name" value="VACUOLAR MEMBRANE AMINO ACID UPTAKE TRANSPORTER FNX2"/>
    <property type="match status" value="1"/>
</dbReference>
<organism evidence="10 11">
    <name type="scientific">Conoideocrella luteorostrata</name>
    <dbReference type="NCBI Taxonomy" id="1105319"/>
    <lineage>
        <taxon>Eukaryota</taxon>
        <taxon>Fungi</taxon>
        <taxon>Dikarya</taxon>
        <taxon>Ascomycota</taxon>
        <taxon>Pezizomycotina</taxon>
        <taxon>Sordariomycetes</taxon>
        <taxon>Hypocreomycetidae</taxon>
        <taxon>Hypocreales</taxon>
        <taxon>Clavicipitaceae</taxon>
        <taxon>Conoideocrella</taxon>
    </lineage>
</organism>
<evidence type="ECO:0000313" key="10">
    <source>
        <dbReference type="EMBL" id="KAK2592306.1"/>
    </source>
</evidence>
<keyword evidence="6 8" id="KW-0472">Membrane</keyword>
<dbReference type="GO" id="GO:0012505">
    <property type="term" value="C:endomembrane system"/>
    <property type="evidence" value="ECO:0007669"/>
    <property type="project" value="UniProtKB-SubCell"/>
</dbReference>
<dbReference type="Gene3D" id="1.20.1250.20">
    <property type="entry name" value="MFS general substrate transporter like domains"/>
    <property type="match status" value="1"/>
</dbReference>
<comment type="subcellular location">
    <subcellularLocation>
        <location evidence="1">Endomembrane system</location>
        <topology evidence="1">Multi-pass membrane protein</topology>
    </subcellularLocation>
</comment>
<evidence type="ECO:0000256" key="2">
    <source>
        <dbReference type="ARBA" id="ARBA00008335"/>
    </source>
</evidence>
<dbReference type="InterPro" id="IPR020846">
    <property type="entry name" value="MFS_dom"/>
</dbReference>
<dbReference type="InterPro" id="IPR011701">
    <property type="entry name" value="MFS"/>
</dbReference>
<accession>A0AAJ0CG08</accession>
<dbReference type="InterPro" id="IPR036259">
    <property type="entry name" value="MFS_trans_sf"/>
</dbReference>
<name>A0AAJ0CG08_9HYPO</name>
<evidence type="ECO:0000256" key="3">
    <source>
        <dbReference type="ARBA" id="ARBA00022448"/>
    </source>
</evidence>
<feature type="transmembrane region" description="Helical" evidence="8">
    <location>
        <begin position="113"/>
        <end position="131"/>
    </location>
</feature>
<gene>
    <name evidence="10" type="ORF">QQS21_009996</name>
</gene>
<evidence type="ECO:0000313" key="11">
    <source>
        <dbReference type="Proteomes" id="UP001251528"/>
    </source>
</evidence>
<dbReference type="InterPro" id="IPR001958">
    <property type="entry name" value="Tet-R_TetA/multi-R_MdtG-like"/>
</dbReference>
<dbReference type="Proteomes" id="UP001251528">
    <property type="component" value="Unassembled WGS sequence"/>
</dbReference>
<proteinExistence type="inferred from homology"/>
<dbReference type="Gene3D" id="1.20.1720.10">
    <property type="entry name" value="Multidrug resistance protein D"/>
    <property type="match status" value="1"/>
</dbReference>
<evidence type="ECO:0000256" key="4">
    <source>
        <dbReference type="ARBA" id="ARBA00022692"/>
    </source>
</evidence>
<evidence type="ECO:0000256" key="7">
    <source>
        <dbReference type="SAM" id="MobiDB-lite"/>
    </source>
</evidence>
<feature type="domain" description="Major facilitator superfamily (MFS) profile" evidence="9">
    <location>
        <begin position="78"/>
        <end position="585"/>
    </location>
</feature>
<evidence type="ECO:0000256" key="1">
    <source>
        <dbReference type="ARBA" id="ARBA00004127"/>
    </source>
</evidence>
<feature type="region of interest" description="Disordered" evidence="7">
    <location>
        <begin position="1"/>
        <end position="65"/>
    </location>
</feature>
<dbReference type="GO" id="GO:0015174">
    <property type="term" value="F:basic amino acid transmembrane transporter activity"/>
    <property type="evidence" value="ECO:0007669"/>
    <property type="project" value="TreeGrafter"/>
</dbReference>
<dbReference type="PROSITE" id="PS50850">
    <property type="entry name" value="MFS"/>
    <property type="match status" value="1"/>
</dbReference>
<dbReference type="EMBL" id="JASWJB010000274">
    <property type="protein sequence ID" value="KAK2592306.1"/>
    <property type="molecule type" value="Genomic_DNA"/>
</dbReference>
<feature type="transmembrane region" description="Helical" evidence="8">
    <location>
        <begin position="204"/>
        <end position="223"/>
    </location>
</feature>
<keyword evidence="4 8" id="KW-0812">Transmembrane</keyword>
<feature type="transmembrane region" description="Helical" evidence="8">
    <location>
        <begin position="171"/>
        <end position="192"/>
    </location>
</feature>
<feature type="transmembrane region" description="Helical" evidence="8">
    <location>
        <begin position="374"/>
        <end position="395"/>
    </location>
</feature>
<keyword evidence="11" id="KW-1185">Reference proteome</keyword>
<feature type="transmembrane region" description="Helical" evidence="8">
    <location>
        <begin position="293"/>
        <end position="317"/>
    </location>
</feature>
<feature type="transmembrane region" description="Helical" evidence="8">
    <location>
        <begin position="556"/>
        <end position="581"/>
    </location>
</feature>
<keyword evidence="5 8" id="KW-1133">Transmembrane helix</keyword>
<feature type="transmembrane region" description="Helical" evidence="8">
    <location>
        <begin position="143"/>
        <end position="165"/>
    </location>
</feature>
<dbReference type="FunFam" id="1.20.1720.10:FF:000013">
    <property type="entry name" value="Related to multidrug resistance proteins"/>
    <property type="match status" value="1"/>
</dbReference>
<feature type="transmembrane region" description="Helical" evidence="8">
    <location>
        <begin position="270"/>
        <end position="287"/>
    </location>
</feature>
<dbReference type="GO" id="GO:0000329">
    <property type="term" value="C:fungal-type vacuole membrane"/>
    <property type="evidence" value="ECO:0007669"/>
    <property type="project" value="TreeGrafter"/>
</dbReference>
<keyword evidence="3" id="KW-0813">Transport</keyword>
<comment type="similarity">
    <text evidence="2">Belongs to the major facilitator superfamily.</text>
</comment>
<feature type="transmembrane region" description="Helical" evidence="8">
    <location>
        <begin position="229"/>
        <end position="250"/>
    </location>
</feature>
<reference evidence="10" key="1">
    <citation type="submission" date="2023-06" db="EMBL/GenBank/DDBJ databases">
        <title>Conoideocrella luteorostrata (Hypocreales: Clavicipitaceae), a potential biocontrol fungus for elongate hemlock scale in United States Christmas tree production areas.</title>
        <authorList>
            <person name="Barrett H."/>
            <person name="Lovett B."/>
            <person name="Macias A.M."/>
            <person name="Stajich J.E."/>
            <person name="Kasson M.T."/>
        </authorList>
    </citation>
    <scope>NUCLEOTIDE SEQUENCE</scope>
    <source>
        <strain evidence="10">ARSEF 14590</strain>
    </source>
</reference>
<dbReference type="SUPFAM" id="SSF103473">
    <property type="entry name" value="MFS general substrate transporter"/>
    <property type="match status" value="1"/>
</dbReference>
<feature type="transmembrane region" description="Helical" evidence="8">
    <location>
        <begin position="338"/>
        <end position="362"/>
    </location>
</feature>
<protein>
    <recommendedName>
        <fullName evidence="9">Major facilitator superfamily (MFS) profile domain-containing protein</fullName>
    </recommendedName>
</protein>
<dbReference type="AlphaFoldDB" id="A0AAJ0CG08"/>
<dbReference type="PRINTS" id="PR01035">
    <property type="entry name" value="TCRTETA"/>
</dbReference>